<protein>
    <recommendedName>
        <fullName evidence="8">Glutathione hydrolase</fullName>
        <ecNumber evidence="8">2.3.2.2</ecNumber>
        <ecNumber evidence="8">3.4.19.13</ecNumber>
    </recommendedName>
    <alternativeName>
        <fullName evidence="8">Gamma-glutamyltransferase</fullName>
    </alternativeName>
    <alternativeName>
        <fullName evidence="8">Gamma-glutamyltranspeptidase</fullName>
    </alternativeName>
</protein>
<dbReference type="AlphaFoldDB" id="A0A3N4KQL0"/>
<dbReference type="OrthoDB" id="1081007at2759"/>
<evidence type="ECO:0000313" key="12">
    <source>
        <dbReference type="Proteomes" id="UP000277580"/>
    </source>
</evidence>
<dbReference type="FunFam" id="3.60.20.40:FF:000001">
    <property type="entry name" value="Gamma-glutamyltranspeptidase 1"/>
    <property type="match status" value="1"/>
</dbReference>
<dbReference type="Proteomes" id="UP000277580">
    <property type="component" value="Unassembled WGS sequence"/>
</dbReference>
<dbReference type="UniPathway" id="UPA00204"/>
<feature type="compositionally biased region" description="Low complexity" evidence="9">
    <location>
        <begin position="39"/>
        <end position="52"/>
    </location>
</feature>
<dbReference type="SUPFAM" id="SSF56235">
    <property type="entry name" value="N-terminal nucleophile aminohydrolases (Ntn hydrolases)"/>
    <property type="match status" value="1"/>
</dbReference>
<dbReference type="STRING" id="1392247.A0A3N4KQL0"/>
<dbReference type="PANTHER" id="PTHR11686">
    <property type="entry name" value="GAMMA GLUTAMYL TRANSPEPTIDASE"/>
    <property type="match status" value="1"/>
</dbReference>
<evidence type="ECO:0000313" key="11">
    <source>
        <dbReference type="EMBL" id="RPB12756.1"/>
    </source>
</evidence>
<keyword evidence="8" id="KW-0808">Transferase</keyword>
<evidence type="ECO:0000256" key="2">
    <source>
        <dbReference type="ARBA" id="ARBA00001089"/>
    </source>
</evidence>
<comment type="catalytic activity">
    <reaction evidence="5 8">
        <text>an N-terminal (5-L-glutamyl)-[peptide] + an alpha-amino acid = 5-L-glutamyl amino acid + an N-terminal L-alpha-aminoacyl-[peptide]</text>
        <dbReference type="Rhea" id="RHEA:23904"/>
        <dbReference type="Rhea" id="RHEA-COMP:9780"/>
        <dbReference type="Rhea" id="RHEA-COMP:9795"/>
        <dbReference type="ChEBI" id="CHEBI:77644"/>
        <dbReference type="ChEBI" id="CHEBI:78597"/>
        <dbReference type="ChEBI" id="CHEBI:78599"/>
        <dbReference type="ChEBI" id="CHEBI:78608"/>
        <dbReference type="EC" id="2.3.2.2"/>
    </reaction>
</comment>
<dbReference type="InParanoid" id="A0A3N4KQL0"/>
<dbReference type="InterPro" id="IPR029055">
    <property type="entry name" value="Ntn_hydrolases_N"/>
</dbReference>
<dbReference type="GO" id="GO:0036374">
    <property type="term" value="F:glutathione hydrolase activity"/>
    <property type="evidence" value="ECO:0007669"/>
    <property type="project" value="UniProtKB-UniRule"/>
</dbReference>
<feature type="binding site" evidence="7">
    <location>
        <position position="552"/>
    </location>
    <ligand>
        <name>L-glutamate</name>
        <dbReference type="ChEBI" id="CHEBI:29985"/>
    </ligand>
</feature>
<dbReference type="Gene3D" id="3.60.20.40">
    <property type="match status" value="1"/>
</dbReference>
<dbReference type="InterPro" id="IPR043137">
    <property type="entry name" value="GGT_ssub_C"/>
</dbReference>
<dbReference type="EMBL" id="ML119127">
    <property type="protein sequence ID" value="RPB12756.1"/>
    <property type="molecule type" value="Genomic_DNA"/>
</dbReference>
<evidence type="ECO:0000256" key="1">
    <source>
        <dbReference type="ARBA" id="ARBA00001049"/>
    </source>
</evidence>
<dbReference type="GO" id="GO:0000324">
    <property type="term" value="C:fungal-type vacuole"/>
    <property type="evidence" value="ECO:0007669"/>
    <property type="project" value="TreeGrafter"/>
</dbReference>
<feature type="binding site" evidence="7">
    <location>
        <position position="501"/>
    </location>
    <ligand>
        <name>L-glutamate</name>
        <dbReference type="ChEBI" id="CHEBI:29985"/>
    </ligand>
</feature>
<keyword evidence="8" id="KW-0378">Hydrolase</keyword>
<comment type="catalytic activity">
    <reaction evidence="2 8">
        <text>glutathione + H2O = L-cysteinylglycine + L-glutamate</text>
        <dbReference type="Rhea" id="RHEA:28807"/>
        <dbReference type="ChEBI" id="CHEBI:15377"/>
        <dbReference type="ChEBI" id="CHEBI:29985"/>
        <dbReference type="ChEBI" id="CHEBI:57925"/>
        <dbReference type="ChEBI" id="CHEBI:61694"/>
        <dbReference type="EC" id="3.4.19.13"/>
    </reaction>
</comment>
<gene>
    <name evidence="11" type="ORF">P167DRAFT_553473</name>
</gene>
<dbReference type="EC" id="3.4.19.13" evidence="8"/>
<evidence type="ECO:0000256" key="4">
    <source>
        <dbReference type="ARBA" id="ARBA00009381"/>
    </source>
</evidence>
<keyword evidence="8" id="KW-0012">Acyltransferase</keyword>
<dbReference type="Pfam" id="PF01019">
    <property type="entry name" value="G_glu_transpept"/>
    <property type="match status" value="1"/>
</dbReference>
<dbReference type="GO" id="GO:0103068">
    <property type="term" value="F:leukotriene C4 gamma-glutamyl transferase activity"/>
    <property type="evidence" value="ECO:0007669"/>
    <property type="project" value="UniProtKB-EC"/>
</dbReference>
<dbReference type="FunCoup" id="A0A3N4KQL0">
    <property type="interactions" value="159"/>
</dbReference>
<evidence type="ECO:0000256" key="10">
    <source>
        <dbReference type="SAM" id="Phobius"/>
    </source>
</evidence>
<feature type="active site" description="Nucleophile" evidence="6">
    <location>
        <position position="459"/>
    </location>
</feature>
<feature type="binding site" evidence="7">
    <location>
        <begin position="477"/>
        <end position="479"/>
    </location>
    <ligand>
        <name>L-glutamate</name>
        <dbReference type="ChEBI" id="CHEBI:29985"/>
    </ligand>
</feature>
<keyword evidence="10" id="KW-1133">Transmembrane helix</keyword>
<feature type="transmembrane region" description="Helical" evidence="10">
    <location>
        <begin position="74"/>
        <end position="92"/>
    </location>
</feature>
<dbReference type="PANTHER" id="PTHR11686:SF9">
    <property type="entry name" value="RE13973P"/>
    <property type="match status" value="1"/>
</dbReference>
<evidence type="ECO:0000256" key="5">
    <source>
        <dbReference type="ARBA" id="ARBA00047417"/>
    </source>
</evidence>
<dbReference type="InterPro" id="IPR043138">
    <property type="entry name" value="GGT_lsub"/>
</dbReference>
<comment type="pathway">
    <text evidence="3 8">Sulfur metabolism; glutathione metabolism.</text>
</comment>
<dbReference type="EC" id="2.3.2.2" evidence="8"/>
<keyword evidence="10" id="KW-0812">Transmembrane</keyword>
<dbReference type="NCBIfam" id="TIGR00066">
    <property type="entry name" value="g_glut_trans"/>
    <property type="match status" value="1"/>
</dbReference>
<accession>A0A3N4KQL0</accession>
<evidence type="ECO:0000256" key="3">
    <source>
        <dbReference type="ARBA" id="ARBA00005115"/>
    </source>
</evidence>
<dbReference type="GO" id="GO:0005886">
    <property type="term" value="C:plasma membrane"/>
    <property type="evidence" value="ECO:0007669"/>
    <property type="project" value="TreeGrafter"/>
</dbReference>
<reference evidence="11 12" key="1">
    <citation type="journal article" date="2018" name="Nat. Ecol. Evol.">
        <title>Pezizomycetes genomes reveal the molecular basis of ectomycorrhizal truffle lifestyle.</title>
        <authorList>
            <person name="Murat C."/>
            <person name="Payen T."/>
            <person name="Noel B."/>
            <person name="Kuo A."/>
            <person name="Morin E."/>
            <person name="Chen J."/>
            <person name="Kohler A."/>
            <person name="Krizsan K."/>
            <person name="Balestrini R."/>
            <person name="Da Silva C."/>
            <person name="Montanini B."/>
            <person name="Hainaut M."/>
            <person name="Levati E."/>
            <person name="Barry K.W."/>
            <person name="Belfiori B."/>
            <person name="Cichocki N."/>
            <person name="Clum A."/>
            <person name="Dockter R.B."/>
            <person name="Fauchery L."/>
            <person name="Guy J."/>
            <person name="Iotti M."/>
            <person name="Le Tacon F."/>
            <person name="Lindquist E.A."/>
            <person name="Lipzen A."/>
            <person name="Malagnac F."/>
            <person name="Mello A."/>
            <person name="Molinier V."/>
            <person name="Miyauchi S."/>
            <person name="Poulain J."/>
            <person name="Riccioni C."/>
            <person name="Rubini A."/>
            <person name="Sitrit Y."/>
            <person name="Splivallo R."/>
            <person name="Traeger S."/>
            <person name="Wang M."/>
            <person name="Zifcakova L."/>
            <person name="Wipf D."/>
            <person name="Zambonelli A."/>
            <person name="Paolocci F."/>
            <person name="Nowrousian M."/>
            <person name="Ottonello S."/>
            <person name="Baldrian P."/>
            <person name="Spatafora J.W."/>
            <person name="Henrissat B."/>
            <person name="Nagy L.G."/>
            <person name="Aury J.M."/>
            <person name="Wincker P."/>
            <person name="Grigoriev I.V."/>
            <person name="Bonfante P."/>
            <person name="Martin F.M."/>
        </authorList>
    </citation>
    <scope>NUCLEOTIDE SEQUENCE [LARGE SCALE GENOMIC DNA]</scope>
    <source>
        <strain evidence="11 12">CCBAS932</strain>
    </source>
</reference>
<organism evidence="11 12">
    <name type="scientific">Morchella conica CCBAS932</name>
    <dbReference type="NCBI Taxonomy" id="1392247"/>
    <lineage>
        <taxon>Eukaryota</taxon>
        <taxon>Fungi</taxon>
        <taxon>Dikarya</taxon>
        <taxon>Ascomycota</taxon>
        <taxon>Pezizomycotina</taxon>
        <taxon>Pezizomycetes</taxon>
        <taxon>Pezizales</taxon>
        <taxon>Morchellaceae</taxon>
        <taxon>Morchella</taxon>
    </lineage>
</organism>
<feature type="binding site" evidence="7">
    <location>
        <begin position="529"/>
        <end position="530"/>
    </location>
    <ligand>
        <name>L-glutamate</name>
        <dbReference type="ChEBI" id="CHEBI:29985"/>
    </ligand>
</feature>
<evidence type="ECO:0000256" key="8">
    <source>
        <dbReference type="RuleBase" id="RU368068"/>
    </source>
</evidence>
<evidence type="ECO:0000256" key="7">
    <source>
        <dbReference type="PIRSR" id="PIRSR600101-2"/>
    </source>
</evidence>
<sequence length="652" mass="71006">MSTRSPPSRVRFSPEVSRSHSPDYWAPSPDSDDPQQQMLAKPLSLPLPLPSARGRRRRADDDVEVPWMRLPMTIMLVAVLMVFAVGFGVIFWENEAEGSDRDILVNAQHGVVSSDVDVCSEIGVGILKKGGNSIDAIIATGVCIGVIDSFSSGIGGGGFLVARTVHGDSKSFNFREMAPGAATRDMYNGQPLLAQIGGLAVAIPGEVDGYATAHALYGKLAWHELWVPSVELCRGGFVVTATLGYHIHTHAAFFTANRHSWEHLFSEETGELLRPGEIMRRWAYGSTLEVIAAAEEAGEGGDTYRGVREFYNGTISRQLARFVQNNGGILTEEDFGNFFTVVEETAKTIIDDMEVITCQSPCGGPVLIEGLNIAEGLDMRDPQDPLSYHYLVETMKWLSSGRTELGDPTDPTVAANHPRIHELTTKHWAASVRANISSTHTYPWAHYKPAYEPTEPHGTSHISVFDRHGGAAALTTTVNLHWGAMIHDPVTGIVLNSEMDDFSIPGRRNAYNLEPSVYNYIRPYKRPLSSTAPTIVVEGDGNVGLVIGGSGGSRIVTGVFEAVVKTYFWGWDLLDTIKSPRLHHQLIPETVSAEWDMEAWVVRGLEERGHSVVMMGGGESAGGSVMQAVRGRGGRVEGVADWWRKGGRAAGY</sequence>
<keyword evidence="10" id="KW-0472">Membrane</keyword>
<comment type="similarity">
    <text evidence="4">Belongs to the gamma-glutamyltransferase family.</text>
</comment>
<feature type="region of interest" description="Disordered" evidence="9">
    <location>
        <begin position="1"/>
        <end position="60"/>
    </location>
</feature>
<keyword evidence="12" id="KW-1185">Reference proteome</keyword>
<feature type="binding site" evidence="7">
    <location>
        <position position="175"/>
    </location>
    <ligand>
        <name>L-glutamate</name>
        <dbReference type="ChEBI" id="CHEBI:29985"/>
    </ligand>
</feature>
<comment type="function">
    <text evidence="8">Cleaves the gamma-glutamyl peptide bond of glutathione and glutathione conjugates.</text>
</comment>
<comment type="catalytic activity">
    <reaction evidence="1 8">
        <text>an S-substituted glutathione + H2O = an S-substituted L-cysteinylglycine + L-glutamate</text>
        <dbReference type="Rhea" id="RHEA:59468"/>
        <dbReference type="ChEBI" id="CHEBI:15377"/>
        <dbReference type="ChEBI" id="CHEBI:29985"/>
        <dbReference type="ChEBI" id="CHEBI:90779"/>
        <dbReference type="ChEBI" id="CHEBI:143103"/>
        <dbReference type="EC" id="3.4.19.13"/>
    </reaction>
</comment>
<proteinExistence type="inferred from homology"/>
<dbReference type="PRINTS" id="PR01210">
    <property type="entry name" value="GGTRANSPTASE"/>
</dbReference>
<dbReference type="InterPro" id="IPR000101">
    <property type="entry name" value="GGT_peptidase"/>
</dbReference>
<evidence type="ECO:0000256" key="9">
    <source>
        <dbReference type="SAM" id="MobiDB-lite"/>
    </source>
</evidence>
<dbReference type="GO" id="GO:0006751">
    <property type="term" value="P:glutathione catabolic process"/>
    <property type="evidence" value="ECO:0007669"/>
    <property type="project" value="UniProtKB-UniRule"/>
</dbReference>
<dbReference type="Gene3D" id="1.10.246.130">
    <property type="match status" value="1"/>
</dbReference>
<evidence type="ECO:0000256" key="6">
    <source>
        <dbReference type="PIRSR" id="PIRSR600101-1"/>
    </source>
</evidence>
<name>A0A3N4KQL0_9PEZI</name>